<reference evidence="2" key="1">
    <citation type="submission" date="2021-01" db="EMBL/GenBank/DDBJ databases">
        <authorList>
            <consortium name="Aspergillus puulaauensis MK2 genome sequencing consortium"/>
            <person name="Kazuki M."/>
            <person name="Futagami T."/>
        </authorList>
    </citation>
    <scope>NUCLEOTIDE SEQUENCE</scope>
    <source>
        <strain evidence="2">MK2</strain>
    </source>
</reference>
<dbReference type="GeneID" id="64968861"/>
<feature type="compositionally biased region" description="Basic and acidic residues" evidence="1">
    <location>
        <begin position="16"/>
        <end position="35"/>
    </location>
</feature>
<dbReference type="Proteomes" id="UP000654913">
    <property type="component" value="Chromosome 1"/>
</dbReference>
<reference evidence="2" key="2">
    <citation type="submission" date="2021-02" db="EMBL/GenBank/DDBJ databases">
        <title>Aspergillus puulaauensis MK2 genome sequence.</title>
        <authorList>
            <person name="Futagami T."/>
            <person name="Mori K."/>
            <person name="Kadooka C."/>
            <person name="Tanaka T."/>
        </authorList>
    </citation>
    <scope>NUCLEOTIDE SEQUENCE</scope>
    <source>
        <strain evidence="2">MK2</strain>
    </source>
</reference>
<name>A0A7R7XCF2_9EURO</name>
<evidence type="ECO:0000256" key="1">
    <source>
        <dbReference type="SAM" id="MobiDB-lite"/>
    </source>
</evidence>
<proteinExistence type="predicted"/>
<dbReference type="RefSeq" id="XP_041551050.1">
    <property type="nucleotide sequence ID" value="XM_041697801.1"/>
</dbReference>
<evidence type="ECO:0000313" key="2">
    <source>
        <dbReference type="EMBL" id="BCS18856.1"/>
    </source>
</evidence>
<feature type="region of interest" description="Disordered" evidence="1">
    <location>
        <begin position="1"/>
        <end position="72"/>
    </location>
</feature>
<dbReference type="EMBL" id="AP024443">
    <property type="protein sequence ID" value="BCS18856.1"/>
    <property type="molecule type" value="Genomic_DNA"/>
</dbReference>
<organism evidence="2 3">
    <name type="scientific">Aspergillus puulaauensis</name>
    <dbReference type="NCBI Taxonomy" id="1220207"/>
    <lineage>
        <taxon>Eukaryota</taxon>
        <taxon>Fungi</taxon>
        <taxon>Dikarya</taxon>
        <taxon>Ascomycota</taxon>
        <taxon>Pezizomycotina</taxon>
        <taxon>Eurotiomycetes</taxon>
        <taxon>Eurotiomycetidae</taxon>
        <taxon>Eurotiales</taxon>
        <taxon>Aspergillaceae</taxon>
        <taxon>Aspergillus</taxon>
    </lineage>
</organism>
<protein>
    <submittedName>
        <fullName evidence="2">Uncharacterized protein</fullName>
    </submittedName>
</protein>
<dbReference type="OrthoDB" id="10384060at2759"/>
<evidence type="ECO:0000313" key="3">
    <source>
        <dbReference type="Proteomes" id="UP000654913"/>
    </source>
</evidence>
<gene>
    <name evidence="2" type="ORF">APUU_11684A</name>
</gene>
<dbReference type="KEGG" id="apuu:APUU_11684A"/>
<sequence>MLLPPANASSAVQEKTQNDAEPKQEPKLPLRESHSIPHSLPPSFPELPVSDLPTLPTIDNPQAVPKERSKSVRFSISDGMIQYFNPTEMTRSVRKSIVAEDGQHATRGQDHISHSQ</sequence>
<dbReference type="AlphaFoldDB" id="A0A7R7XCF2"/>
<accession>A0A7R7XCF2</accession>
<keyword evidence="3" id="KW-1185">Reference proteome</keyword>